<comment type="caution">
    <text evidence="2">The sequence shown here is derived from an EMBL/GenBank/DDBJ whole genome shotgun (WGS) entry which is preliminary data.</text>
</comment>
<feature type="chain" id="PRO_5046462128" evidence="1">
    <location>
        <begin position="21"/>
        <end position="174"/>
    </location>
</feature>
<reference evidence="2 3" key="1">
    <citation type="journal article" date="2023" name="G3 (Bethesda)">
        <title>A chromosome-level genome assembly of Zasmidium syzygii isolated from banana leaves.</title>
        <authorList>
            <person name="van Westerhoven A.C."/>
            <person name="Mehrabi R."/>
            <person name="Talebi R."/>
            <person name="Steentjes M.B.F."/>
            <person name="Corcolon B."/>
            <person name="Chong P.A."/>
            <person name="Kema G.H.J."/>
            <person name="Seidl M.F."/>
        </authorList>
    </citation>
    <scope>NUCLEOTIDE SEQUENCE [LARGE SCALE GENOMIC DNA]</scope>
    <source>
        <strain evidence="2 3">P124</strain>
    </source>
</reference>
<keyword evidence="1" id="KW-0732">Signal</keyword>
<keyword evidence="3" id="KW-1185">Reference proteome</keyword>
<feature type="signal peptide" evidence="1">
    <location>
        <begin position="1"/>
        <end position="20"/>
    </location>
</feature>
<evidence type="ECO:0000313" key="3">
    <source>
        <dbReference type="Proteomes" id="UP001305779"/>
    </source>
</evidence>
<protein>
    <submittedName>
        <fullName evidence="2">Uncharacterized protein</fullName>
    </submittedName>
</protein>
<proteinExistence type="predicted"/>
<gene>
    <name evidence="2" type="ORF">PRZ48_002621</name>
</gene>
<dbReference type="Proteomes" id="UP001305779">
    <property type="component" value="Unassembled WGS sequence"/>
</dbReference>
<evidence type="ECO:0000256" key="1">
    <source>
        <dbReference type="SAM" id="SignalP"/>
    </source>
</evidence>
<dbReference type="EMBL" id="JAXOVC010000002">
    <property type="protein sequence ID" value="KAK4504660.1"/>
    <property type="molecule type" value="Genomic_DNA"/>
</dbReference>
<accession>A0ABR0EU80</accession>
<sequence length="174" mass="18364">MFSGILTLLYLGVCVVAADGARYYGYGSGIKGLPLLYADGVAYIGNLPPPDTVVGTNVTLVSQDVSDGSFSASPTNQSLSSSGNWTSPKLVINNNSGAFAAAEFEANPNTTVTSTGFDNWGTMLVWISDSGDITTKWYAEPVDDNLWVLKWNVDNTASDTATPVVLKTLAPVKK</sequence>
<name>A0ABR0EU80_ZASCE</name>
<evidence type="ECO:0000313" key="2">
    <source>
        <dbReference type="EMBL" id="KAK4504660.1"/>
    </source>
</evidence>
<organism evidence="2 3">
    <name type="scientific">Zasmidium cellare</name>
    <name type="common">Wine cellar mold</name>
    <name type="synonym">Racodium cellare</name>
    <dbReference type="NCBI Taxonomy" id="395010"/>
    <lineage>
        <taxon>Eukaryota</taxon>
        <taxon>Fungi</taxon>
        <taxon>Dikarya</taxon>
        <taxon>Ascomycota</taxon>
        <taxon>Pezizomycotina</taxon>
        <taxon>Dothideomycetes</taxon>
        <taxon>Dothideomycetidae</taxon>
        <taxon>Mycosphaerellales</taxon>
        <taxon>Mycosphaerellaceae</taxon>
        <taxon>Zasmidium</taxon>
    </lineage>
</organism>